<dbReference type="Pfam" id="PF04365">
    <property type="entry name" value="BrnT_toxin"/>
    <property type="match status" value="1"/>
</dbReference>
<name>A0A645FJ33_9ZZZZ</name>
<gene>
    <name evidence="1" type="ORF">SDC9_160680</name>
</gene>
<sequence length="96" mass="10990">MNEISFVWDDNKAAANFKKHGISFDEAKTVFYDPNAIVISDPDHSLLEDRFVILGLSNRLSLLVVCHCYRENDEVIRIISARKAKTKETQTYEGEV</sequence>
<protein>
    <recommendedName>
        <fullName evidence="2">BrnT family toxin</fullName>
    </recommendedName>
</protein>
<proteinExistence type="predicted"/>
<dbReference type="InterPro" id="IPR007460">
    <property type="entry name" value="BrnT_toxin"/>
</dbReference>
<dbReference type="Gene3D" id="3.10.450.530">
    <property type="entry name" value="Ribonuclease toxin, BrnT, of type II toxin-antitoxin system"/>
    <property type="match status" value="1"/>
</dbReference>
<dbReference type="EMBL" id="VSSQ01059854">
    <property type="protein sequence ID" value="MPN13359.1"/>
    <property type="molecule type" value="Genomic_DNA"/>
</dbReference>
<evidence type="ECO:0000313" key="1">
    <source>
        <dbReference type="EMBL" id="MPN13359.1"/>
    </source>
</evidence>
<accession>A0A645FJ33</accession>
<dbReference type="InterPro" id="IPR038573">
    <property type="entry name" value="BrnT_sf"/>
</dbReference>
<dbReference type="AlphaFoldDB" id="A0A645FJ33"/>
<evidence type="ECO:0008006" key="2">
    <source>
        <dbReference type="Google" id="ProtNLM"/>
    </source>
</evidence>
<comment type="caution">
    <text evidence="1">The sequence shown here is derived from an EMBL/GenBank/DDBJ whole genome shotgun (WGS) entry which is preliminary data.</text>
</comment>
<organism evidence="1">
    <name type="scientific">bioreactor metagenome</name>
    <dbReference type="NCBI Taxonomy" id="1076179"/>
    <lineage>
        <taxon>unclassified sequences</taxon>
        <taxon>metagenomes</taxon>
        <taxon>ecological metagenomes</taxon>
    </lineage>
</organism>
<reference evidence="1" key="1">
    <citation type="submission" date="2019-08" db="EMBL/GenBank/DDBJ databases">
        <authorList>
            <person name="Kucharzyk K."/>
            <person name="Murdoch R.W."/>
            <person name="Higgins S."/>
            <person name="Loffler F."/>
        </authorList>
    </citation>
    <scope>NUCLEOTIDE SEQUENCE</scope>
</reference>